<keyword evidence="2" id="KW-1185">Reference proteome</keyword>
<dbReference type="Proteomes" id="UP001062846">
    <property type="component" value="Chromosome 9"/>
</dbReference>
<dbReference type="EMBL" id="CM046396">
    <property type="protein sequence ID" value="KAI8538924.1"/>
    <property type="molecule type" value="Genomic_DNA"/>
</dbReference>
<gene>
    <name evidence="1" type="ORF">RHMOL_Rhmol09G0140900</name>
</gene>
<reference evidence="1" key="1">
    <citation type="submission" date="2022-02" db="EMBL/GenBank/DDBJ databases">
        <title>Plant Genome Project.</title>
        <authorList>
            <person name="Zhang R.-G."/>
        </authorList>
    </citation>
    <scope>NUCLEOTIDE SEQUENCE</scope>
    <source>
        <strain evidence="1">AT1</strain>
    </source>
</reference>
<proteinExistence type="predicted"/>
<comment type="caution">
    <text evidence="1">The sequence shown here is derived from an EMBL/GenBank/DDBJ whole genome shotgun (WGS) entry which is preliminary data.</text>
</comment>
<protein>
    <submittedName>
        <fullName evidence="1">Uncharacterized protein</fullName>
    </submittedName>
</protein>
<accession>A0ACC0MEA3</accession>
<evidence type="ECO:0000313" key="1">
    <source>
        <dbReference type="EMBL" id="KAI8538924.1"/>
    </source>
</evidence>
<evidence type="ECO:0000313" key="2">
    <source>
        <dbReference type="Proteomes" id="UP001062846"/>
    </source>
</evidence>
<sequence length="613" mass="67883">MDLGSVKQNRALEMVTNLRADSLHSGSISFGRFEAESLSWERRSSFSHNRYLEEVEKYSKPGSVIEKKAYFEAHFRRKALLSQSSSECQNGIDYQTSENDESENMVFREELEHNDEGNHHIRFDKSSVGSDSGGEREVMEFGREYLGTSHIEPAVESNVNDGSGSVQSGCEHVNPEEVHQNETDRFPLIGAEPGREVREEFHDEAVNVALSLSCKATNLSTDNHTATIHDSASLEHQRESSLKAGSQLGSKTVKAKSKSSLGNVTRVQRNVSSELCKGDAKKPTRIERESSQTTKSEKQSPQTAAPTIRSVHKTSKREASISLRYSIYEFSLHVVTSCHFLQVSKSSKLKVVHANKSDKEVNSKKIAEPKPSVSDKVVPKARQTTNRPKQTEISAKPGMKQNSAVYNLERDQLAERWKEARKHEKEAELKELRKSLNFRATPIPSFYHAAVQRDSHKQKAVSSNTKSNRLGIKSAQVCLAAGNSASFGKAGNQQSPFNIGNANTRDLPQVSAATNYSLASVSSETSETSRTHRQEEKTSEVTSRKMLLGKIDVSSPKHRVPGSSNKVLTRQRFEGKHKDEASRSNAGMVRKDTKSVGIGSATRTSRLVVSVAP</sequence>
<name>A0ACC0MEA3_RHOML</name>
<organism evidence="1 2">
    <name type="scientific">Rhododendron molle</name>
    <name type="common">Chinese azalea</name>
    <name type="synonym">Azalea mollis</name>
    <dbReference type="NCBI Taxonomy" id="49168"/>
    <lineage>
        <taxon>Eukaryota</taxon>
        <taxon>Viridiplantae</taxon>
        <taxon>Streptophyta</taxon>
        <taxon>Embryophyta</taxon>
        <taxon>Tracheophyta</taxon>
        <taxon>Spermatophyta</taxon>
        <taxon>Magnoliopsida</taxon>
        <taxon>eudicotyledons</taxon>
        <taxon>Gunneridae</taxon>
        <taxon>Pentapetalae</taxon>
        <taxon>asterids</taxon>
        <taxon>Ericales</taxon>
        <taxon>Ericaceae</taxon>
        <taxon>Ericoideae</taxon>
        <taxon>Rhodoreae</taxon>
        <taxon>Rhododendron</taxon>
    </lineage>
</organism>